<dbReference type="SUPFAM" id="SSF56601">
    <property type="entry name" value="beta-lactamase/transpeptidase-like"/>
    <property type="match status" value="1"/>
</dbReference>
<evidence type="ECO:0000256" key="1">
    <source>
        <dbReference type="SAM" id="MobiDB-lite"/>
    </source>
</evidence>
<feature type="domain" description="Condensation" evidence="3">
    <location>
        <begin position="222"/>
        <end position="409"/>
    </location>
</feature>
<evidence type="ECO:0000259" key="2">
    <source>
        <dbReference type="Pfam" id="PF00144"/>
    </source>
</evidence>
<keyword evidence="5" id="KW-1185">Reference proteome</keyword>
<dbReference type="InterPro" id="IPR023213">
    <property type="entry name" value="CAT-like_dom_sf"/>
</dbReference>
<dbReference type="SUPFAM" id="SSF52777">
    <property type="entry name" value="CoA-dependent acyltransferases"/>
    <property type="match status" value="2"/>
</dbReference>
<feature type="domain" description="Beta-lactamase-related" evidence="2">
    <location>
        <begin position="519"/>
        <end position="611"/>
    </location>
</feature>
<dbReference type="InterPro" id="IPR012338">
    <property type="entry name" value="Beta-lactam/transpept-like"/>
</dbReference>
<dbReference type="Gene3D" id="3.30.559.30">
    <property type="entry name" value="Nonribosomal peptide synthetase, condensation domain"/>
    <property type="match status" value="1"/>
</dbReference>
<feature type="compositionally biased region" description="Basic and acidic residues" evidence="1">
    <location>
        <begin position="184"/>
        <end position="199"/>
    </location>
</feature>
<organism evidence="4 5">
    <name type="scientific">Nonomuraea typhae</name>
    <dbReference type="NCBI Taxonomy" id="2603600"/>
    <lineage>
        <taxon>Bacteria</taxon>
        <taxon>Bacillati</taxon>
        <taxon>Actinomycetota</taxon>
        <taxon>Actinomycetes</taxon>
        <taxon>Streptosporangiales</taxon>
        <taxon>Streptosporangiaceae</taxon>
        <taxon>Nonomuraea</taxon>
    </lineage>
</organism>
<accession>A0ABW7YZH4</accession>
<sequence>MNLDNLFSPVRHAVAALATRQEADTRPAVHVFLLTCHAIVLRYCLGLFTEATARRLLGHLVNVALGGTRTHLLTRTWAGSARGEPPTGTVASLVRAQAAASPGASAQARGEQVPNLRRVHGEVPLTPVQRRFTTLGGHDSQSVRLRWGEPPDPDRLRAALGRLIAHHDALRLRLRRTPGGWRQRVAEKESADPLLDGRRPPGGRYVDPARGPILRARLDGRDLTITVHRLAVDAASWDILLDDLATAYEGGPLPARTTPFRRWAERLAGHAAAPEFAAEAAYWRTPRPEPASSFPVDHPGGPGTEAATLLRTLDPAYTRALLATQVHDLLVTALAQTVADHTGRPDVHLDLERDGREPPFDGVDLSRTVGPFTVVHPLHVHLRDALDTDRCVKAVREVLRTTPCQGVGHGLAGGHAAAPISFAYEGVAPRGPGVFTRLTPETCPGRSHLIEVRAVVVDEVLQVTWAYSPAQYREETVGALAERFLDRVVALLIPSGRHTPRGRAFLDRFFPGIPATLLRMHRHRVPGAAVALVADGVVAEAWGEGLASATTGLPVRRDTVFCAGTAGEHVTALAVLRLAREGIADLDEDVNRYLGAPGVRPGLTLRLLLTRTPEGGKVVERVLCALTGRDLPGLMRELVFDPLGMRHSGYDVRLPKAATGHDRRGRPLSGCPAGLWTSVEDLARVATEIQKAYAGTGVLLDRWAATQLLTPVPGTVHGLGTVIREANGVRWFGHTGTAPGYHCYSGVGLESGAGVVLMSNAESGMEFAFDLLVELGAGFHTWTER</sequence>
<proteinExistence type="predicted"/>
<dbReference type="PANTHER" id="PTHR45398">
    <property type="match status" value="1"/>
</dbReference>
<evidence type="ECO:0000259" key="3">
    <source>
        <dbReference type="Pfam" id="PF00668"/>
    </source>
</evidence>
<dbReference type="InterPro" id="IPR001242">
    <property type="entry name" value="Condensation_dom"/>
</dbReference>
<dbReference type="Pfam" id="PF00668">
    <property type="entry name" value="Condensation"/>
    <property type="match status" value="1"/>
</dbReference>
<comment type="caution">
    <text evidence="4">The sequence shown here is derived from an EMBL/GenBank/DDBJ whole genome shotgun (WGS) entry which is preliminary data.</text>
</comment>
<dbReference type="Gene3D" id="3.30.559.10">
    <property type="entry name" value="Chloramphenicol acetyltransferase-like domain"/>
    <property type="match status" value="1"/>
</dbReference>
<name>A0ABW7YZH4_9ACTN</name>
<evidence type="ECO:0000313" key="5">
    <source>
        <dbReference type="Proteomes" id="UP001612741"/>
    </source>
</evidence>
<dbReference type="Proteomes" id="UP001612741">
    <property type="component" value="Unassembled WGS sequence"/>
</dbReference>
<dbReference type="PANTHER" id="PTHR45398:SF1">
    <property type="entry name" value="ENZYME, PUTATIVE (JCVI)-RELATED"/>
    <property type="match status" value="1"/>
</dbReference>
<gene>
    <name evidence="4" type="ORF">ACIBG2_27940</name>
</gene>
<protein>
    <submittedName>
        <fullName evidence="4">Condensation domain-containing protein</fullName>
    </submittedName>
</protein>
<dbReference type="InterPro" id="IPR001466">
    <property type="entry name" value="Beta-lactam-related"/>
</dbReference>
<evidence type="ECO:0000313" key="4">
    <source>
        <dbReference type="EMBL" id="MFI6501238.1"/>
    </source>
</evidence>
<feature type="domain" description="Beta-lactamase-related" evidence="2">
    <location>
        <begin position="618"/>
        <end position="767"/>
    </location>
</feature>
<feature type="region of interest" description="Disordered" evidence="1">
    <location>
        <begin position="183"/>
        <end position="208"/>
    </location>
</feature>
<dbReference type="Pfam" id="PF00144">
    <property type="entry name" value="Beta-lactamase"/>
    <property type="match status" value="2"/>
</dbReference>
<dbReference type="EMBL" id="JBITGY010000007">
    <property type="protein sequence ID" value="MFI6501238.1"/>
    <property type="molecule type" value="Genomic_DNA"/>
</dbReference>
<dbReference type="Gene3D" id="3.40.710.10">
    <property type="entry name" value="DD-peptidase/beta-lactamase superfamily"/>
    <property type="match status" value="2"/>
</dbReference>
<dbReference type="RefSeq" id="WP_397085620.1">
    <property type="nucleotide sequence ID" value="NZ_JBITGY010000007.1"/>
</dbReference>
<reference evidence="4 5" key="1">
    <citation type="submission" date="2024-10" db="EMBL/GenBank/DDBJ databases">
        <title>The Natural Products Discovery Center: Release of the First 8490 Sequenced Strains for Exploring Actinobacteria Biosynthetic Diversity.</title>
        <authorList>
            <person name="Kalkreuter E."/>
            <person name="Kautsar S.A."/>
            <person name="Yang D."/>
            <person name="Bader C.D."/>
            <person name="Teijaro C.N."/>
            <person name="Fluegel L."/>
            <person name="Davis C.M."/>
            <person name="Simpson J.R."/>
            <person name="Lauterbach L."/>
            <person name="Steele A.D."/>
            <person name="Gui C."/>
            <person name="Meng S."/>
            <person name="Li G."/>
            <person name="Viehrig K."/>
            <person name="Ye F."/>
            <person name="Su P."/>
            <person name="Kiefer A.F."/>
            <person name="Nichols A."/>
            <person name="Cepeda A.J."/>
            <person name="Yan W."/>
            <person name="Fan B."/>
            <person name="Jiang Y."/>
            <person name="Adhikari A."/>
            <person name="Zheng C.-J."/>
            <person name="Schuster L."/>
            <person name="Cowan T.M."/>
            <person name="Smanski M.J."/>
            <person name="Chevrette M.G."/>
            <person name="De Carvalho L.P.S."/>
            <person name="Shen B."/>
        </authorList>
    </citation>
    <scope>NUCLEOTIDE SEQUENCE [LARGE SCALE GENOMIC DNA]</scope>
    <source>
        <strain evidence="4 5">NPDC050545</strain>
    </source>
</reference>